<dbReference type="PROSITE" id="PS00109">
    <property type="entry name" value="PROTEIN_KINASE_TYR"/>
    <property type="match status" value="1"/>
</dbReference>
<reference evidence="3" key="1">
    <citation type="journal article" date="2019" name="Int. J. Syst. Evol. Microbiol.">
        <title>The Global Catalogue of Microorganisms (GCM) 10K type strain sequencing project: providing services to taxonomists for standard genome sequencing and annotation.</title>
        <authorList>
            <consortium name="The Broad Institute Genomics Platform"/>
            <consortium name="The Broad Institute Genome Sequencing Center for Infectious Disease"/>
            <person name="Wu L."/>
            <person name="Ma J."/>
        </authorList>
    </citation>
    <scope>NUCLEOTIDE SEQUENCE [LARGE SCALE GENOMIC DNA]</scope>
    <source>
        <strain evidence="3">ICMP 19515</strain>
    </source>
</reference>
<dbReference type="InterPro" id="IPR011009">
    <property type="entry name" value="Kinase-like_dom_sf"/>
</dbReference>
<accession>A0ABV7MYZ4</accession>
<dbReference type="InterPro" id="IPR002575">
    <property type="entry name" value="Aminoglycoside_PTrfase"/>
</dbReference>
<gene>
    <name evidence="2" type="ORF">ACFOJ9_34840</name>
</gene>
<name>A0ABV7MYZ4_9HYPH</name>
<comment type="caution">
    <text evidence="2">The sequence shown here is derived from an EMBL/GenBank/DDBJ whole genome shotgun (WGS) entry which is preliminary data.</text>
</comment>
<organism evidence="2 3">
    <name type="scientific">Mesorhizobium cantuariense</name>
    <dbReference type="NCBI Taxonomy" id="1300275"/>
    <lineage>
        <taxon>Bacteria</taxon>
        <taxon>Pseudomonadati</taxon>
        <taxon>Pseudomonadota</taxon>
        <taxon>Alphaproteobacteria</taxon>
        <taxon>Hyphomicrobiales</taxon>
        <taxon>Phyllobacteriaceae</taxon>
        <taxon>Mesorhizobium</taxon>
    </lineage>
</organism>
<dbReference type="Proteomes" id="UP001595648">
    <property type="component" value="Unassembled WGS sequence"/>
</dbReference>
<dbReference type="SUPFAM" id="SSF56112">
    <property type="entry name" value="Protein kinase-like (PK-like)"/>
    <property type="match status" value="1"/>
</dbReference>
<dbReference type="RefSeq" id="WP_378986102.1">
    <property type="nucleotide sequence ID" value="NZ_JBHRVD010000001.1"/>
</dbReference>
<dbReference type="InterPro" id="IPR008266">
    <property type="entry name" value="Tyr_kinase_AS"/>
</dbReference>
<evidence type="ECO:0000313" key="3">
    <source>
        <dbReference type="Proteomes" id="UP001595648"/>
    </source>
</evidence>
<evidence type="ECO:0000259" key="1">
    <source>
        <dbReference type="Pfam" id="PF01636"/>
    </source>
</evidence>
<sequence length="378" mass="41540">MNARLLDVDDAVPYLLGCGLIDSDAIVEGDLTITSTIRRNRNLRVDGPPGRRYLVKQADGAKAGDQQTLRHEASFYSFCHRSLARTPMAKLLPRLVHTDEELALLVLELFSGAMPLWQHYLAQAELPRPVARELGRALGLLHATFRAPAMAGAEPLSQLPREPPGMLRVHQPSVEWLAVISAAGFQMLRIIQSRRRFSQQLDGLARLWQDDTVIHGDVRADNVLVLSPSGDEPVMLRLVDWELVQHGDAAWDLAAALQDLVALWVNTLQLPTTAPVLDLERANAQARYPWSMVQAMLRSLWLGYRGTAGLDADSANALLLRAVQFSSVRLIQAALESTQQAPALTSQAVLLLQIAANILDDPASAQARFYGIPLGLDT</sequence>
<dbReference type="EMBL" id="JBHRVD010000001">
    <property type="protein sequence ID" value="MFC3326900.1"/>
    <property type="molecule type" value="Genomic_DNA"/>
</dbReference>
<keyword evidence="3" id="KW-1185">Reference proteome</keyword>
<evidence type="ECO:0000313" key="2">
    <source>
        <dbReference type="EMBL" id="MFC3326900.1"/>
    </source>
</evidence>
<feature type="domain" description="Aminoglycoside phosphotransferase" evidence="1">
    <location>
        <begin position="39"/>
        <end position="261"/>
    </location>
</feature>
<dbReference type="Gene3D" id="3.90.1200.10">
    <property type="match status" value="1"/>
</dbReference>
<protein>
    <submittedName>
        <fullName evidence="2">Phosphotransferase</fullName>
    </submittedName>
</protein>
<dbReference type="Pfam" id="PF01636">
    <property type="entry name" value="APH"/>
    <property type="match status" value="1"/>
</dbReference>
<proteinExistence type="predicted"/>